<evidence type="ECO:0000313" key="3">
    <source>
        <dbReference type="Proteomes" id="UP001235547"/>
    </source>
</evidence>
<organism evidence="2 3">
    <name type="scientific">Sinorhizobium numidicum</name>
    <dbReference type="NCBI Taxonomy" id="680248"/>
    <lineage>
        <taxon>Bacteria</taxon>
        <taxon>Pseudomonadati</taxon>
        <taxon>Pseudomonadota</taxon>
        <taxon>Alphaproteobacteria</taxon>
        <taxon>Hyphomicrobiales</taxon>
        <taxon>Rhizobiaceae</taxon>
        <taxon>Sinorhizobium/Ensifer group</taxon>
        <taxon>Sinorhizobium</taxon>
    </lineage>
</organism>
<proteinExistence type="predicted"/>
<keyword evidence="2" id="KW-0614">Plasmid</keyword>
<evidence type="ECO:0008006" key="4">
    <source>
        <dbReference type="Google" id="ProtNLM"/>
    </source>
</evidence>
<protein>
    <recommendedName>
        <fullName evidence="4">Class IIb bacteriocin, lactobin A/cerein 7B family</fullName>
    </recommendedName>
</protein>
<dbReference type="Proteomes" id="UP001235547">
    <property type="component" value="Plasmid unnamed"/>
</dbReference>
<keyword evidence="3" id="KW-1185">Reference proteome</keyword>
<name>A0ABY8D9A9_9HYPH</name>
<keyword evidence="1" id="KW-0812">Transmembrane</keyword>
<keyword evidence="1" id="KW-0472">Membrane</keyword>
<evidence type="ECO:0000313" key="2">
    <source>
        <dbReference type="EMBL" id="WEX85661.1"/>
    </source>
</evidence>
<dbReference type="EMBL" id="CP120372">
    <property type="protein sequence ID" value="WEX85661.1"/>
    <property type="molecule type" value="Genomic_DNA"/>
</dbReference>
<accession>A0ABY8D9A9</accession>
<reference evidence="2 3" key="1">
    <citation type="submission" date="2023-03" db="EMBL/GenBank/DDBJ databases">
        <authorList>
            <person name="Kaur S."/>
            <person name="Espinosa-Saiz D."/>
            <person name="Velazquez E."/>
            <person name="Menendez E."/>
            <person name="diCenzo G.C."/>
        </authorList>
    </citation>
    <scope>NUCLEOTIDE SEQUENCE [LARGE SCALE GENOMIC DNA]</scope>
    <source>
        <strain evidence="2 3">LMG 27395</strain>
        <plasmid evidence="2 3">unnamed</plasmid>
    </source>
</reference>
<feature type="transmembrane region" description="Helical" evidence="1">
    <location>
        <begin position="20"/>
        <end position="44"/>
    </location>
</feature>
<gene>
    <name evidence="2" type="ORF">PYH38_006109</name>
</gene>
<geneLocation type="plasmid" evidence="2 3">
    <name>unnamed</name>
</geneLocation>
<sequence>MNTDMSAYGVTDLTPEEAAAIAGGWGLFGAIAFGVIGLIGLAAATIGEGVIRSKIQQG</sequence>
<keyword evidence="1" id="KW-1133">Transmembrane helix</keyword>
<dbReference type="RefSeq" id="WP_280736585.1">
    <property type="nucleotide sequence ID" value="NZ_CP120369.1"/>
</dbReference>
<evidence type="ECO:0000256" key="1">
    <source>
        <dbReference type="SAM" id="Phobius"/>
    </source>
</evidence>